<organism evidence="3">
    <name type="scientific">freshwater metagenome</name>
    <dbReference type="NCBI Taxonomy" id="449393"/>
    <lineage>
        <taxon>unclassified sequences</taxon>
        <taxon>metagenomes</taxon>
        <taxon>ecological metagenomes</taxon>
    </lineage>
</organism>
<dbReference type="EMBL" id="CAEZYW010000071">
    <property type="protein sequence ID" value="CAB4738069.1"/>
    <property type="molecule type" value="Genomic_DNA"/>
</dbReference>
<dbReference type="AlphaFoldDB" id="A0A6J6SV71"/>
<dbReference type="PANTHER" id="PTHR34075:SF5">
    <property type="entry name" value="BLR3430 PROTEIN"/>
    <property type="match status" value="1"/>
</dbReference>
<reference evidence="3" key="1">
    <citation type="submission" date="2020-05" db="EMBL/GenBank/DDBJ databases">
        <authorList>
            <person name="Chiriac C."/>
            <person name="Salcher M."/>
            <person name="Ghai R."/>
            <person name="Kavagutti S V."/>
        </authorList>
    </citation>
    <scope>NUCLEOTIDE SEQUENCE</scope>
</reference>
<dbReference type="Pfam" id="PF12172">
    <property type="entry name" value="zf-ChsH2"/>
    <property type="match status" value="1"/>
</dbReference>
<dbReference type="PANTHER" id="PTHR34075">
    <property type="entry name" value="BLR3430 PROTEIN"/>
    <property type="match status" value="1"/>
</dbReference>
<gene>
    <name evidence="3" type="ORF">UFOPK2786_00610</name>
</gene>
<proteinExistence type="predicted"/>
<dbReference type="InterPro" id="IPR012340">
    <property type="entry name" value="NA-bd_OB-fold"/>
</dbReference>
<feature type="domain" description="ChsH2 C-terminal OB-fold" evidence="1">
    <location>
        <begin position="49"/>
        <end position="111"/>
    </location>
</feature>
<evidence type="ECO:0000259" key="1">
    <source>
        <dbReference type="Pfam" id="PF01796"/>
    </source>
</evidence>
<dbReference type="Pfam" id="PF01796">
    <property type="entry name" value="OB_ChsH2_C"/>
    <property type="match status" value="1"/>
</dbReference>
<dbReference type="SUPFAM" id="SSF50249">
    <property type="entry name" value="Nucleic acid-binding proteins"/>
    <property type="match status" value="1"/>
</dbReference>
<dbReference type="InterPro" id="IPR002878">
    <property type="entry name" value="ChsH2_C"/>
</dbReference>
<accession>A0A6J6SV71</accession>
<name>A0A6J6SV71_9ZZZZ</name>
<sequence length="131" mass="13988">MGIQLVDESLFSSVDPVALRGSACAACAAHVFPAQGSCPMCAGTEVEPVALPSSGTVWSWTTQHIAPKPPYRTDEFAPFSIGYVDLGPIIVEGWLVGKTEWVIGEPVRLVLAKAWTQDSEPVFTYGFESAS</sequence>
<protein>
    <submittedName>
        <fullName evidence="3">Unannotated protein</fullName>
    </submittedName>
</protein>
<dbReference type="InterPro" id="IPR022002">
    <property type="entry name" value="ChsH2_Znr"/>
</dbReference>
<evidence type="ECO:0000313" key="3">
    <source>
        <dbReference type="EMBL" id="CAB4738069.1"/>
    </source>
</evidence>
<feature type="domain" description="ChsH2 rubredoxin-like zinc ribbon" evidence="2">
    <location>
        <begin position="19"/>
        <end position="47"/>
    </location>
</feature>
<dbReference type="InterPro" id="IPR052513">
    <property type="entry name" value="Thioester_dehydratase-like"/>
</dbReference>
<evidence type="ECO:0000259" key="2">
    <source>
        <dbReference type="Pfam" id="PF12172"/>
    </source>
</evidence>